<dbReference type="Proteomes" id="UP001291309">
    <property type="component" value="Unassembled WGS sequence"/>
</dbReference>
<dbReference type="EC" id="1.2.1.41" evidence="7"/>
<proteinExistence type="inferred from homology"/>
<dbReference type="PROSITE" id="PS01223">
    <property type="entry name" value="PROA"/>
    <property type="match status" value="1"/>
</dbReference>
<dbReference type="PIRSF" id="PIRSF000151">
    <property type="entry name" value="GPR"/>
    <property type="match status" value="1"/>
</dbReference>
<keyword evidence="3 7" id="KW-0641">Proline biosynthesis</keyword>
<keyword evidence="7" id="KW-0963">Cytoplasm</keyword>
<keyword evidence="2 7" id="KW-0028">Amino-acid biosynthesis</keyword>
<reference evidence="9 10" key="1">
    <citation type="submission" date="2023-12" db="EMBL/GenBank/DDBJ databases">
        <title>the genome sequence of Hyalangium sp. s54d21.</title>
        <authorList>
            <person name="Zhang X."/>
        </authorList>
    </citation>
    <scope>NUCLEOTIDE SEQUENCE [LARGE SCALE GENOMIC DNA]</scope>
    <source>
        <strain evidence="10">s54d21</strain>
    </source>
</reference>
<dbReference type="PANTHER" id="PTHR11063:SF8">
    <property type="entry name" value="DELTA-1-PYRROLINE-5-CARBOXYLATE SYNTHASE"/>
    <property type="match status" value="1"/>
</dbReference>
<dbReference type="InterPro" id="IPR016163">
    <property type="entry name" value="Ald_DH_C"/>
</dbReference>
<keyword evidence="4 7" id="KW-0521">NADP</keyword>
<evidence type="ECO:0000259" key="8">
    <source>
        <dbReference type="Pfam" id="PF00171"/>
    </source>
</evidence>
<sequence length="422" mass="44729">MTVAKEDVRALAQAAREASRALAIASTEQKDAALRAMARHLRKAAPTLLAANAEDVAAARTAGKNAAFLDRLLLDTGRLESMARAVEAVADLKDPVGEVTETWKRPNGLKVAKVRLPLGVVLMIYESRPNVTSDAAALCLKSGNAVLLRGGSESARSNQAIAEALSAGLQEAGLPAHSVQVVPAGERESLLELLKLEGLIDLCIPRGGEGLIRFVAENARIPVVKHYQGVCHVYVHEAADLDMATRITVNAKASRPGVCNAAECLLVDRGVAEQFLPEVGRALVDKKVELRGCPTTVAVLTRAGVPVTPATEGDYGHEFLDLILAVRVVKDLDAALGHIARYGSEHTEAIVTEDEGVAGRFTREVTASGVMWNASTRFNDGGELGLGAEIGISTSRLHAFGPMGLRELTSQKYVVHGKGQVR</sequence>
<dbReference type="GO" id="GO:0004350">
    <property type="term" value="F:glutamate-5-semialdehyde dehydrogenase activity"/>
    <property type="evidence" value="ECO:0007669"/>
    <property type="project" value="UniProtKB-EC"/>
</dbReference>
<dbReference type="EMBL" id="JAXIVS010000003">
    <property type="protein sequence ID" value="MDY7226696.1"/>
    <property type="molecule type" value="Genomic_DNA"/>
</dbReference>
<dbReference type="CDD" id="cd07079">
    <property type="entry name" value="ALDH_F18-19_ProA-GPR"/>
    <property type="match status" value="1"/>
</dbReference>
<dbReference type="PANTHER" id="PTHR11063">
    <property type="entry name" value="GLUTAMATE SEMIALDEHYDE DEHYDROGENASE"/>
    <property type="match status" value="1"/>
</dbReference>
<dbReference type="NCBIfam" id="NF001221">
    <property type="entry name" value="PRK00197.1"/>
    <property type="match status" value="1"/>
</dbReference>
<dbReference type="InterPro" id="IPR016162">
    <property type="entry name" value="Ald_DH_N"/>
</dbReference>
<dbReference type="InterPro" id="IPR016161">
    <property type="entry name" value="Ald_DH/histidinol_DH"/>
</dbReference>
<comment type="pathway">
    <text evidence="1 7">Amino-acid biosynthesis; L-proline biosynthesis; L-glutamate 5-semialdehyde from L-glutamate: step 2/2.</text>
</comment>
<comment type="similarity">
    <text evidence="7">Belongs to the gamma-glutamyl phosphate reductase family.</text>
</comment>
<evidence type="ECO:0000256" key="1">
    <source>
        <dbReference type="ARBA" id="ARBA00004985"/>
    </source>
</evidence>
<evidence type="ECO:0000313" key="9">
    <source>
        <dbReference type="EMBL" id="MDY7226696.1"/>
    </source>
</evidence>
<evidence type="ECO:0000313" key="10">
    <source>
        <dbReference type="Proteomes" id="UP001291309"/>
    </source>
</evidence>
<comment type="catalytic activity">
    <reaction evidence="6 7">
        <text>L-glutamate 5-semialdehyde + phosphate + NADP(+) = L-glutamyl 5-phosphate + NADPH + H(+)</text>
        <dbReference type="Rhea" id="RHEA:19541"/>
        <dbReference type="ChEBI" id="CHEBI:15378"/>
        <dbReference type="ChEBI" id="CHEBI:43474"/>
        <dbReference type="ChEBI" id="CHEBI:57783"/>
        <dbReference type="ChEBI" id="CHEBI:58066"/>
        <dbReference type="ChEBI" id="CHEBI:58274"/>
        <dbReference type="ChEBI" id="CHEBI:58349"/>
        <dbReference type="EC" id="1.2.1.41"/>
    </reaction>
</comment>
<evidence type="ECO:0000256" key="6">
    <source>
        <dbReference type="ARBA" id="ARBA00049024"/>
    </source>
</evidence>
<dbReference type="InterPro" id="IPR020593">
    <property type="entry name" value="G-glutamylP_reductase_CS"/>
</dbReference>
<dbReference type="HAMAP" id="MF_00412">
    <property type="entry name" value="ProA"/>
    <property type="match status" value="1"/>
</dbReference>
<dbReference type="InterPro" id="IPR000965">
    <property type="entry name" value="GPR_dom"/>
</dbReference>
<dbReference type="Gene3D" id="3.40.309.10">
    <property type="entry name" value="Aldehyde Dehydrogenase, Chain A, domain 2"/>
    <property type="match status" value="1"/>
</dbReference>
<dbReference type="Gene3D" id="3.40.605.10">
    <property type="entry name" value="Aldehyde Dehydrogenase, Chain A, domain 1"/>
    <property type="match status" value="1"/>
</dbReference>
<feature type="domain" description="Aldehyde dehydrogenase" evidence="8">
    <location>
        <begin position="4"/>
        <end position="283"/>
    </location>
</feature>
<dbReference type="SUPFAM" id="SSF53720">
    <property type="entry name" value="ALDH-like"/>
    <property type="match status" value="1"/>
</dbReference>
<evidence type="ECO:0000256" key="3">
    <source>
        <dbReference type="ARBA" id="ARBA00022650"/>
    </source>
</evidence>
<dbReference type="InterPro" id="IPR015590">
    <property type="entry name" value="Aldehyde_DH_dom"/>
</dbReference>
<organism evidence="9 10">
    <name type="scientific">Hyalangium rubrum</name>
    <dbReference type="NCBI Taxonomy" id="3103134"/>
    <lineage>
        <taxon>Bacteria</taxon>
        <taxon>Pseudomonadati</taxon>
        <taxon>Myxococcota</taxon>
        <taxon>Myxococcia</taxon>
        <taxon>Myxococcales</taxon>
        <taxon>Cystobacterineae</taxon>
        <taxon>Archangiaceae</taxon>
        <taxon>Hyalangium</taxon>
    </lineage>
</organism>
<evidence type="ECO:0000256" key="5">
    <source>
        <dbReference type="ARBA" id="ARBA00023002"/>
    </source>
</evidence>
<evidence type="ECO:0000256" key="2">
    <source>
        <dbReference type="ARBA" id="ARBA00022605"/>
    </source>
</evidence>
<comment type="subcellular location">
    <subcellularLocation>
        <location evidence="7">Cytoplasm</location>
    </subcellularLocation>
</comment>
<name>A0ABU5H079_9BACT</name>
<accession>A0ABU5H079</accession>
<keyword evidence="10" id="KW-1185">Reference proteome</keyword>
<gene>
    <name evidence="7" type="primary">proA</name>
    <name evidence="9" type="ORF">SYV04_09870</name>
</gene>
<dbReference type="NCBIfam" id="TIGR00407">
    <property type="entry name" value="proA"/>
    <property type="match status" value="1"/>
</dbReference>
<dbReference type="RefSeq" id="WP_321545424.1">
    <property type="nucleotide sequence ID" value="NZ_JAXIVS010000003.1"/>
</dbReference>
<dbReference type="InterPro" id="IPR012134">
    <property type="entry name" value="Glu-5-SA_DH"/>
</dbReference>
<dbReference type="Pfam" id="PF00171">
    <property type="entry name" value="Aldedh"/>
    <property type="match status" value="1"/>
</dbReference>
<comment type="function">
    <text evidence="7">Catalyzes the NADPH-dependent reduction of L-glutamate 5-phosphate into L-glutamate 5-semialdehyde and phosphate. The product spontaneously undergoes cyclization to form 1-pyrroline-5-carboxylate.</text>
</comment>
<evidence type="ECO:0000256" key="4">
    <source>
        <dbReference type="ARBA" id="ARBA00022857"/>
    </source>
</evidence>
<keyword evidence="5 7" id="KW-0560">Oxidoreductase</keyword>
<evidence type="ECO:0000256" key="7">
    <source>
        <dbReference type="HAMAP-Rule" id="MF_00412"/>
    </source>
</evidence>
<protein>
    <recommendedName>
        <fullName evidence="7">Gamma-glutamyl phosphate reductase</fullName>
        <shortName evidence="7">GPR</shortName>
        <ecNumber evidence="7">1.2.1.41</ecNumber>
    </recommendedName>
    <alternativeName>
        <fullName evidence="7">Glutamate-5-semialdehyde dehydrogenase</fullName>
    </alternativeName>
    <alternativeName>
        <fullName evidence="7">Glutamyl-gamma-semialdehyde dehydrogenase</fullName>
        <shortName evidence="7">GSA dehydrogenase</shortName>
    </alternativeName>
</protein>
<comment type="caution">
    <text evidence="9">The sequence shown here is derived from an EMBL/GenBank/DDBJ whole genome shotgun (WGS) entry which is preliminary data.</text>
</comment>